<sequence>MGQPTKSRTVPPDTIPPNVEAHHLGVYRILLERRPLLREFLSGKQLSEVANAWLKSSKTAGRLVREVVALEPMLFSLLIIVKLWENTQNLFFLTLETRILQVIEAGITSHSIDTRTFAYALALRTFCVAASSALSRWCRNIRPCLQAVVKHHYDDVLINARLNMDLPMLQDNMSQEHITSDAAWSTFEALLESFAWLVSLIGQVGFIFSIACSGNHGAIFALLCMIRPIMTLFFQNNIWARPRVVEATNQNYLRMRALQALTEKKYRHDVISGNLVQYISSATEFRKARIALGNTSVDHPENQYRDHKGSFAVDALTEVSGDFPVMYFAILVLLRPSQMSLTTIASLQQSTTLLRHCFYYIYWELDHLRRHISDLQQLYDTQKLSKVIEDGDLPYPNEKKPLKGMSFELRDVSFSYPGSKSDKKALDNVSFSIAPGQLVVVVGANGSGIFCFPILRGPAEHTVLGKSTFVNILTRMYDASLGQVLIDGEDIKHYKTADLRQATATLTQEHHLFPLSIAENIGLGYPEAVKNRKMIMQSARQGGAAGIIQKLESGLDTVLEPTTVQYTALVDEGGDSPLAKEAKKLKKAAEVSGGERQRLVAARTFMRFNSNRIKFVAVDEPSSALDPEGEMELFNNLRAARSGKTMLFVTHRFGPLTKHADQIICMKDGKLVESGTHAELMIKKGEYFKMYNIQAKAFNSEAKP</sequence>
<comment type="caution">
    <text evidence="2">The sequence shown here is derived from an EMBL/GenBank/DDBJ whole genome shotgun (WGS) entry which is preliminary data.</text>
</comment>
<dbReference type="GO" id="GO:0034040">
    <property type="term" value="F:ATPase-coupled lipid transmembrane transporter activity"/>
    <property type="evidence" value="ECO:0007669"/>
    <property type="project" value="TreeGrafter"/>
</dbReference>
<dbReference type="InterPro" id="IPR039421">
    <property type="entry name" value="Type_1_exporter"/>
</dbReference>
<evidence type="ECO:0000259" key="1">
    <source>
        <dbReference type="PROSITE" id="PS50893"/>
    </source>
</evidence>
<feature type="domain" description="ABC transporter" evidence="1">
    <location>
        <begin position="407"/>
        <end position="693"/>
    </location>
</feature>
<gene>
    <name evidence="2" type="ORF">VNI00_009754</name>
</gene>
<dbReference type="InterPro" id="IPR003439">
    <property type="entry name" value="ABC_transporter-like_ATP-bd"/>
</dbReference>
<dbReference type="PANTHER" id="PTHR24221">
    <property type="entry name" value="ATP-BINDING CASSETTE SUB-FAMILY B"/>
    <property type="match status" value="1"/>
</dbReference>
<dbReference type="GO" id="GO:0005524">
    <property type="term" value="F:ATP binding"/>
    <property type="evidence" value="ECO:0007669"/>
    <property type="project" value="InterPro"/>
</dbReference>
<evidence type="ECO:0000313" key="2">
    <source>
        <dbReference type="EMBL" id="KAK7040287.1"/>
    </source>
</evidence>
<reference evidence="2 3" key="1">
    <citation type="submission" date="2024-01" db="EMBL/GenBank/DDBJ databases">
        <title>A draft genome for a cacao thread blight-causing isolate of Paramarasmius palmivorus.</title>
        <authorList>
            <person name="Baruah I.K."/>
            <person name="Bukari Y."/>
            <person name="Amoako-Attah I."/>
            <person name="Meinhardt L.W."/>
            <person name="Bailey B.A."/>
            <person name="Cohen S.P."/>
        </authorList>
    </citation>
    <scope>NUCLEOTIDE SEQUENCE [LARGE SCALE GENOMIC DNA]</scope>
    <source>
        <strain evidence="2 3">GH-12</strain>
    </source>
</reference>
<dbReference type="SUPFAM" id="SSF52540">
    <property type="entry name" value="P-loop containing nucleoside triphosphate hydrolases"/>
    <property type="match status" value="1"/>
</dbReference>
<dbReference type="PANTHER" id="PTHR24221:SF646">
    <property type="entry name" value="HAEMOLYSIN SECRETION ATP-BINDING PROTEIN"/>
    <property type="match status" value="1"/>
</dbReference>
<dbReference type="PROSITE" id="PS50893">
    <property type="entry name" value="ABC_TRANSPORTER_2"/>
    <property type="match status" value="1"/>
</dbReference>
<dbReference type="AlphaFoldDB" id="A0AAW0CQ76"/>
<dbReference type="GO" id="GO:0016887">
    <property type="term" value="F:ATP hydrolysis activity"/>
    <property type="evidence" value="ECO:0007669"/>
    <property type="project" value="InterPro"/>
</dbReference>
<proteinExistence type="predicted"/>
<protein>
    <recommendedName>
        <fullName evidence="1">ABC transporter domain-containing protein</fullName>
    </recommendedName>
</protein>
<dbReference type="InterPro" id="IPR027417">
    <property type="entry name" value="P-loop_NTPase"/>
</dbReference>
<dbReference type="Gene3D" id="3.40.50.300">
    <property type="entry name" value="P-loop containing nucleotide triphosphate hydrolases"/>
    <property type="match status" value="1"/>
</dbReference>
<name>A0AAW0CQ76_9AGAR</name>
<evidence type="ECO:0000313" key="3">
    <source>
        <dbReference type="Proteomes" id="UP001383192"/>
    </source>
</evidence>
<dbReference type="EMBL" id="JAYKXP010000037">
    <property type="protein sequence ID" value="KAK7040287.1"/>
    <property type="molecule type" value="Genomic_DNA"/>
</dbReference>
<dbReference type="Proteomes" id="UP001383192">
    <property type="component" value="Unassembled WGS sequence"/>
</dbReference>
<dbReference type="Pfam" id="PF00005">
    <property type="entry name" value="ABC_tran"/>
    <property type="match status" value="1"/>
</dbReference>
<keyword evidence="3" id="KW-1185">Reference proteome</keyword>
<accession>A0AAW0CQ76</accession>
<organism evidence="2 3">
    <name type="scientific">Paramarasmius palmivorus</name>
    <dbReference type="NCBI Taxonomy" id="297713"/>
    <lineage>
        <taxon>Eukaryota</taxon>
        <taxon>Fungi</taxon>
        <taxon>Dikarya</taxon>
        <taxon>Basidiomycota</taxon>
        <taxon>Agaricomycotina</taxon>
        <taxon>Agaricomycetes</taxon>
        <taxon>Agaricomycetidae</taxon>
        <taxon>Agaricales</taxon>
        <taxon>Marasmiineae</taxon>
        <taxon>Marasmiaceae</taxon>
        <taxon>Paramarasmius</taxon>
    </lineage>
</organism>